<dbReference type="GO" id="GO:0003677">
    <property type="term" value="F:DNA binding"/>
    <property type="evidence" value="ECO:0007669"/>
    <property type="project" value="UniProtKB-KW"/>
</dbReference>
<dbReference type="Gene3D" id="1.20.120.530">
    <property type="entry name" value="GntR ligand-binding domain-like"/>
    <property type="match status" value="1"/>
</dbReference>
<reference evidence="5 6" key="1">
    <citation type="submission" date="2023-07" db="EMBL/GenBank/DDBJ databases">
        <title>Genomic Encyclopedia of Type Strains, Phase IV (KMG-IV): sequencing the most valuable type-strain genomes for metagenomic binning, comparative biology and taxonomic classification.</title>
        <authorList>
            <person name="Goeker M."/>
        </authorList>
    </citation>
    <scope>NUCLEOTIDE SEQUENCE [LARGE SCALE GENOMIC DNA]</scope>
    <source>
        <strain evidence="5 6">DSM 19619</strain>
    </source>
</reference>
<dbReference type="CDD" id="cd07377">
    <property type="entry name" value="WHTH_GntR"/>
    <property type="match status" value="1"/>
</dbReference>
<feature type="domain" description="HTH gntR-type" evidence="4">
    <location>
        <begin position="1"/>
        <end position="67"/>
    </location>
</feature>
<proteinExistence type="predicted"/>
<dbReference type="SUPFAM" id="SSF48008">
    <property type="entry name" value="GntR ligand-binding domain-like"/>
    <property type="match status" value="1"/>
</dbReference>
<name>A0ABU0J8J9_9HYPH</name>
<evidence type="ECO:0000256" key="2">
    <source>
        <dbReference type="ARBA" id="ARBA00023125"/>
    </source>
</evidence>
<dbReference type="Gene3D" id="1.10.10.10">
    <property type="entry name" value="Winged helix-like DNA-binding domain superfamily/Winged helix DNA-binding domain"/>
    <property type="match status" value="1"/>
</dbReference>
<organism evidence="5 6">
    <name type="scientific">Labrys wisconsinensis</name>
    <dbReference type="NCBI Taxonomy" id="425677"/>
    <lineage>
        <taxon>Bacteria</taxon>
        <taxon>Pseudomonadati</taxon>
        <taxon>Pseudomonadota</taxon>
        <taxon>Alphaproteobacteria</taxon>
        <taxon>Hyphomicrobiales</taxon>
        <taxon>Xanthobacteraceae</taxon>
        <taxon>Labrys</taxon>
    </lineage>
</organism>
<gene>
    <name evidence="5" type="ORF">QO011_003624</name>
</gene>
<dbReference type="InterPro" id="IPR036388">
    <property type="entry name" value="WH-like_DNA-bd_sf"/>
</dbReference>
<keyword evidence="2 5" id="KW-0238">DNA-binding</keyword>
<dbReference type="Pfam" id="PF07729">
    <property type="entry name" value="FCD"/>
    <property type="match status" value="1"/>
</dbReference>
<evidence type="ECO:0000313" key="5">
    <source>
        <dbReference type="EMBL" id="MDQ0470605.1"/>
    </source>
</evidence>
<keyword evidence="3" id="KW-0804">Transcription</keyword>
<evidence type="ECO:0000259" key="4">
    <source>
        <dbReference type="PROSITE" id="PS50949"/>
    </source>
</evidence>
<sequence>MQTDQILSAIEEDIVFGVLPPQSRLVEERLAERFEAKRHTIREVFAILEDLGLVVRVPNKGAVVTELTPAEVRDIYDVREILETSAALRTRLPAPAAVIEAMTGIQERHAAAVANEDFRSVFHLNIDFHREQYSACANRQLVQTIADYARKAHLIRAIKYGDRAHMAKVVAQHWAIIDAMKGSDHDRLVQLIRDHLPGSPEEYIRSYEIRYGRHPREMHAAGA</sequence>
<dbReference type="SMART" id="SM00895">
    <property type="entry name" value="FCD"/>
    <property type="match status" value="1"/>
</dbReference>
<dbReference type="InterPro" id="IPR000524">
    <property type="entry name" value="Tscrpt_reg_HTH_GntR"/>
</dbReference>
<dbReference type="InterPro" id="IPR011711">
    <property type="entry name" value="GntR_C"/>
</dbReference>
<keyword evidence="1" id="KW-0805">Transcription regulation</keyword>
<keyword evidence="6" id="KW-1185">Reference proteome</keyword>
<dbReference type="RefSeq" id="WP_307274702.1">
    <property type="nucleotide sequence ID" value="NZ_JAUSVX010000006.1"/>
</dbReference>
<protein>
    <submittedName>
        <fullName evidence="5">DNA-binding GntR family transcriptional regulator</fullName>
    </submittedName>
</protein>
<dbReference type="SUPFAM" id="SSF46785">
    <property type="entry name" value="Winged helix' DNA-binding domain"/>
    <property type="match status" value="1"/>
</dbReference>
<dbReference type="EMBL" id="JAUSVX010000006">
    <property type="protein sequence ID" value="MDQ0470605.1"/>
    <property type="molecule type" value="Genomic_DNA"/>
</dbReference>
<evidence type="ECO:0000313" key="6">
    <source>
        <dbReference type="Proteomes" id="UP001242480"/>
    </source>
</evidence>
<dbReference type="InterPro" id="IPR008920">
    <property type="entry name" value="TF_FadR/GntR_C"/>
</dbReference>
<dbReference type="Pfam" id="PF00392">
    <property type="entry name" value="GntR"/>
    <property type="match status" value="1"/>
</dbReference>
<evidence type="ECO:0000256" key="3">
    <source>
        <dbReference type="ARBA" id="ARBA00023163"/>
    </source>
</evidence>
<dbReference type="PANTHER" id="PTHR43537:SF49">
    <property type="entry name" value="TRANSCRIPTIONAL REGULATORY PROTEIN"/>
    <property type="match status" value="1"/>
</dbReference>
<dbReference type="PROSITE" id="PS50949">
    <property type="entry name" value="HTH_GNTR"/>
    <property type="match status" value="1"/>
</dbReference>
<dbReference type="InterPro" id="IPR036390">
    <property type="entry name" value="WH_DNA-bd_sf"/>
</dbReference>
<comment type="caution">
    <text evidence="5">The sequence shown here is derived from an EMBL/GenBank/DDBJ whole genome shotgun (WGS) entry which is preliminary data.</text>
</comment>
<accession>A0ABU0J8J9</accession>
<dbReference type="PANTHER" id="PTHR43537">
    <property type="entry name" value="TRANSCRIPTIONAL REGULATOR, GNTR FAMILY"/>
    <property type="match status" value="1"/>
</dbReference>
<dbReference type="Proteomes" id="UP001242480">
    <property type="component" value="Unassembled WGS sequence"/>
</dbReference>
<evidence type="ECO:0000256" key="1">
    <source>
        <dbReference type="ARBA" id="ARBA00023015"/>
    </source>
</evidence>
<dbReference type="SMART" id="SM00345">
    <property type="entry name" value="HTH_GNTR"/>
    <property type="match status" value="1"/>
</dbReference>